<dbReference type="InterPro" id="IPR000412">
    <property type="entry name" value="ABC_2_transport"/>
</dbReference>
<evidence type="ECO:0000256" key="2">
    <source>
        <dbReference type="ARBA" id="ARBA00022692"/>
    </source>
</evidence>
<dbReference type="Pfam" id="PF01061">
    <property type="entry name" value="ABC2_membrane"/>
    <property type="match status" value="1"/>
</dbReference>
<evidence type="ECO:0000259" key="7">
    <source>
        <dbReference type="Pfam" id="PF01061"/>
    </source>
</evidence>
<feature type="transmembrane region" description="Helical" evidence="6">
    <location>
        <begin position="158"/>
        <end position="177"/>
    </location>
</feature>
<keyword evidence="2 6" id="KW-0812">Transmembrane</keyword>
<protein>
    <submittedName>
        <fullName evidence="8">ABC transporter permease</fullName>
    </submittedName>
</protein>
<comment type="subcellular location">
    <subcellularLocation>
        <location evidence="1">Membrane</location>
        <topology evidence="1">Multi-pass membrane protein</topology>
    </subcellularLocation>
</comment>
<dbReference type="InterPro" id="IPR051784">
    <property type="entry name" value="Nod_factor_ABC_transporter"/>
</dbReference>
<keyword evidence="5" id="KW-0046">Antibiotic resistance</keyword>
<gene>
    <name evidence="8" type="ORF">NP064_15870</name>
</gene>
<evidence type="ECO:0000313" key="8">
    <source>
        <dbReference type="EMBL" id="UUI77056.1"/>
    </source>
</evidence>
<keyword evidence="9" id="KW-1185">Reference proteome</keyword>
<dbReference type="Proteomes" id="UP001316189">
    <property type="component" value="Chromosome"/>
</dbReference>
<name>A0ABY5L2L0_9CELL</name>
<dbReference type="PANTHER" id="PTHR43229:SF2">
    <property type="entry name" value="NODULATION PROTEIN J"/>
    <property type="match status" value="1"/>
</dbReference>
<dbReference type="EMBL" id="CP101988">
    <property type="protein sequence ID" value="UUI77056.1"/>
    <property type="molecule type" value="Genomic_DNA"/>
</dbReference>
<dbReference type="PIRSF" id="PIRSF006648">
    <property type="entry name" value="DrrB"/>
    <property type="match status" value="1"/>
</dbReference>
<proteinExistence type="predicted"/>
<feature type="transmembrane region" description="Helical" evidence="6">
    <location>
        <begin position="101"/>
        <end position="123"/>
    </location>
</feature>
<evidence type="ECO:0000256" key="1">
    <source>
        <dbReference type="ARBA" id="ARBA00004141"/>
    </source>
</evidence>
<evidence type="ECO:0000256" key="6">
    <source>
        <dbReference type="SAM" id="Phobius"/>
    </source>
</evidence>
<dbReference type="PANTHER" id="PTHR43229">
    <property type="entry name" value="NODULATION PROTEIN J"/>
    <property type="match status" value="1"/>
</dbReference>
<feature type="transmembrane region" description="Helical" evidence="6">
    <location>
        <begin position="211"/>
        <end position="234"/>
    </location>
</feature>
<feature type="transmembrane region" description="Helical" evidence="6">
    <location>
        <begin position="129"/>
        <end position="151"/>
    </location>
</feature>
<reference evidence="8 9" key="1">
    <citation type="submission" date="2022-07" db="EMBL/GenBank/DDBJ databases">
        <title>Novel species in genus cellulomonas.</title>
        <authorList>
            <person name="Ye L."/>
        </authorList>
    </citation>
    <scope>NUCLEOTIDE SEQUENCE [LARGE SCALE GENOMIC DNA]</scope>
    <source>
        <strain evidence="9">zg-Y338</strain>
    </source>
</reference>
<keyword evidence="4 6" id="KW-0472">Membrane</keyword>
<evidence type="ECO:0000256" key="5">
    <source>
        <dbReference type="ARBA" id="ARBA00023251"/>
    </source>
</evidence>
<evidence type="ECO:0000256" key="3">
    <source>
        <dbReference type="ARBA" id="ARBA00022989"/>
    </source>
</evidence>
<feature type="domain" description="ABC-2 type transporter transmembrane" evidence="7">
    <location>
        <begin position="6"/>
        <end position="203"/>
    </location>
</feature>
<accession>A0ABY5L2L0</accession>
<feature type="transmembrane region" description="Helical" evidence="6">
    <location>
        <begin position="12"/>
        <end position="33"/>
    </location>
</feature>
<evidence type="ECO:0000313" key="9">
    <source>
        <dbReference type="Proteomes" id="UP001316189"/>
    </source>
</evidence>
<evidence type="ECO:0000256" key="4">
    <source>
        <dbReference type="ARBA" id="ARBA00023136"/>
    </source>
</evidence>
<dbReference type="InterPro" id="IPR013525">
    <property type="entry name" value="ABC2_TM"/>
</dbReference>
<keyword evidence="3 6" id="KW-1133">Transmembrane helix</keyword>
<sequence>MLHGRYQFLETVRVPIAVIGNLLFPALAMFFFVVPQQAVAQDPVAATAAVSQLGTFAVISACMFSFGAGVAEDRALPFDPFVRTLPAGVGPRMAGRVLNGIVWCFLALVPLVLIAALFTQASLSAGELLGGLGMVPVVAFVFLLLGLAIGYSLSAKSAIAVVQAVLFPLAFAGGLFMPPQIFPAWLEVASRALPTRAARDLVVQVTSGVPAYGLAVPVLAGWAAVFAALAVMAYRRDEGRRFH</sequence>
<organism evidence="8 9">
    <name type="scientific">Cellulomonas chengniuliangii</name>
    <dbReference type="NCBI Taxonomy" id="2968084"/>
    <lineage>
        <taxon>Bacteria</taxon>
        <taxon>Bacillati</taxon>
        <taxon>Actinomycetota</taxon>
        <taxon>Actinomycetes</taxon>
        <taxon>Micrococcales</taxon>
        <taxon>Cellulomonadaceae</taxon>
        <taxon>Cellulomonas</taxon>
    </lineage>
</organism>
<feature type="transmembrane region" description="Helical" evidence="6">
    <location>
        <begin position="53"/>
        <end position="71"/>
    </location>
</feature>